<protein>
    <submittedName>
        <fullName evidence="1">Uncharacterized protein</fullName>
    </submittedName>
</protein>
<sequence length="101" mass="11427">MSCSWCIGTDSRNTRCDSTGHHTPQPLLQPLSLNHQPIQLHLHHAKQAQRTEAAFRAFAFVIQQYENSFNSRANLLKTVVCDFIDHCHGFPTRKSAPLIST</sequence>
<accession>A0A375HRG5</accession>
<dbReference type="Proteomes" id="UP000255168">
    <property type="component" value="Plasmid II"/>
</dbReference>
<dbReference type="AlphaFoldDB" id="A0A375HRG5"/>
<organism evidence="1 2">
    <name type="scientific">Cupriavidus neocaledonicus</name>
    <dbReference type="NCBI Taxonomy" id="1040979"/>
    <lineage>
        <taxon>Bacteria</taxon>
        <taxon>Pseudomonadati</taxon>
        <taxon>Pseudomonadota</taxon>
        <taxon>Betaproteobacteria</taxon>
        <taxon>Burkholderiales</taxon>
        <taxon>Burkholderiaceae</taxon>
        <taxon>Cupriavidus</taxon>
    </lineage>
</organism>
<dbReference type="EMBL" id="LT984807">
    <property type="protein sequence ID" value="SPD60791.1"/>
    <property type="molecule type" value="Genomic_DNA"/>
</dbReference>
<evidence type="ECO:0000313" key="2">
    <source>
        <dbReference type="Proteomes" id="UP000255168"/>
    </source>
</evidence>
<evidence type="ECO:0000313" key="1">
    <source>
        <dbReference type="EMBL" id="SPD60791.1"/>
    </source>
</evidence>
<gene>
    <name evidence="1" type="ORF">CBM2607_MP21449</name>
</gene>
<geneLocation type="plasmid" evidence="2">
    <name>ii</name>
</geneLocation>
<name>A0A375HRG5_9BURK</name>
<keyword evidence="1" id="KW-0614">Plasmid</keyword>
<proteinExistence type="predicted"/>
<reference evidence="1 2" key="1">
    <citation type="submission" date="2018-01" db="EMBL/GenBank/DDBJ databases">
        <authorList>
            <person name="Clerissi C."/>
        </authorList>
    </citation>
    <scope>NUCLEOTIDE SEQUENCE [LARGE SCALE GENOMIC DNA]</scope>
    <source>
        <strain evidence="1">Cupriavidus taiwanensis STM 6160</strain>
        <plasmid evidence="2">ii</plasmid>
    </source>
</reference>